<comment type="caution">
    <text evidence="8">The sequence shown here is derived from an EMBL/GenBank/DDBJ whole genome shotgun (WGS) entry which is preliminary data.</text>
</comment>
<keyword evidence="4 7" id="KW-0812">Transmembrane</keyword>
<dbReference type="PANTHER" id="PTHR23517">
    <property type="entry name" value="RESISTANCE PROTEIN MDTM, PUTATIVE-RELATED-RELATED"/>
    <property type="match status" value="1"/>
</dbReference>
<gene>
    <name evidence="8" type="ORF">LCGC14_2769160</name>
</gene>
<sequence length="242" mass="26535">LSTLSPRYPLYGAIIFFGVNCLLLIGATLALPRIRADNHVGKTAAAEKKDQSTYLRYPAWIGLFVTFTVLGVTVTVFPMYARDDLGLSKSAIGMLLLCRALLSAFTFLVLGRGSFWHFRPLPMTMGLGLLSVFVLVLVRTDSLFVLGLILALMGPLVSLGFSYSFFHGASGASRRATRMAIHEALLASGLIMGSTVGGELYQRFSMTSVSYFCATLLVLAILLQILLVQRWKIREKSKTGRR</sequence>
<evidence type="ECO:0000256" key="1">
    <source>
        <dbReference type="ARBA" id="ARBA00004651"/>
    </source>
</evidence>
<feature type="transmembrane region" description="Helical" evidence="7">
    <location>
        <begin position="118"/>
        <end position="138"/>
    </location>
</feature>
<evidence type="ECO:0000256" key="7">
    <source>
        <dbReference type="SAM" id="Phobius"/>
    </source>
</evidence>
<dbReference type="InterPro" id="IPR036259">
    <property type="entry name" value="MFS_trans_sf"/>
</dbReference>
<evidence type="ECO:0000256" key="5">
    <source>
        <dbReference type="ARBA" id="ARBA00022989"/>
    </source>
</evidence>
<feature type="transmembrane region" description="Helical" evidence="7">
    <location>
        <begin position="57"/>
        <end position="80"/>
    </location>
</feature>
<evidence type="ECO:0000256" key="4">
    <source>
        <dbReference type="ARBA" id="ARBA00022692"/>
    </source>
</evidence>
<keyword evidence="6 7" id="KW-0472">Membrane</keyword>
<dbReference type="GO" id="GO:0005886">
    <property type="term" value="C:plasma membrane"/>
    <property type="evidence" value="ECO:0007669"/>
    <property type="project" value="UniProtKB-SubCell"/>
</dbReference>
<feature type="transmembrane region" description="Helical" evidence="7">
    <location>
        <begin position="92"/>
        <end position="111"/>
    </location>
</feature>
<feature type="transmembrane region" description="Helical" evidence="7">
    <location>
        <begin position="12"/>
        <end position="32"/>
    </location>
</feature>
<organism evidence="8">
    <name type="scientific">marine sediment metagenome</name>
    <dbReference type="NCBI Taxonomy" id="412755"/>
    <lineage>
        <taxon>unclassified sequences</taxon>
        <taxon>metagenomes</taxon>
        <taxon>ecological metagenomes</taxon>
    </lineage>
</organism>
<dbReference type="GO" id="GO:0022857">
    <property type="term" value="F:transmembrane transporter activity"/>
    <property type="evidence" value="ECO:0007669"/>
    <property type="project" value="InterPro"/>
</dbReference>
<feature type="transmembrane region" description="Helical" evidence="7">
    <location>
        <begin position="178"/>
        <end position="197"/>
    </location>
</feature>
<dbReference type="InterPro" id="IPR011701">
    <property type="entry name" value="MFS"/>
</dbReference>
<keyword evidence="3" id="KW-1003">Cell membrane</keyword>
<evidence type="ECO:0000313" key="8">
    <source>
        <dbReference type="EMBL" id="KKK85847.1"/>
    </source>
</evidence>
<protein>
    <recommendedName>
        <fullName evidence="9">Major facilitator superfamily (MFS) profile domain-containing protein</fullName>
    </recommendedName>
</protein>
<dbReference type="Gene3D" id="1.20.1250.20">
    <property type="entry name" value="MFS general substrate transporter like domains"/>
    <property type="match status" value="1"/>
</dbReference>
<dbReference type="Pfam" id="PF07690">
    <property type="entry name" value="MFS_1"/>
    <property type="match status" value="1"/>
</dbReference>
<evidence type="ECO:0008006" key="9">
    <source>
        <dbReference type="Google" id="ProtNLM"/>
    </source>
</evidence>
<proteinExistence type="predicted"/>
<feature type="non-terminal residue" evidence="8">
    <location>
        <position position="1"/>
    </location>
</feature>
<evidence type="ECO:0000256" key="2">
    <source>
        <dbReference type="ARBA" id="ARBA00022448"/>
    </source>
</evidence>
<comment type="subcellular location">
    <subcellularLocation>
        <location evidence="1">Cell membrane</location>
        <topology evidence="1">Multi-pass membrane protein</topology>
    </subcellularLocation>
</comment>
<accession>A0A0F8YWP0</accession>
<name>A0A0F8YWP0_9ZZZZ</name>
<reference evidence="8" key="1">
    <citation type="journal article" date="2015" name="Nature">
        <title>Complex archaea that bridge the gap between prokaryotes and eukaryotes.</title>
        <authorList>
            <person name="Spang A."/>
            <person name="Saw J.H."/>
            <person name="Jorgensen S.L."/>
            <person name="Zaremba-Niedzwiedzka K."/>
            <person name="Martijn J."/>
            <person name="Lind A.E."/>
            <person name="van Eijk R."/>
            <person name="Schleper C."/>
            <person name="Guy L."/>
            <person name="Ettema T.J."/>
        </authorList>
    </citation>
    <scope>NUCLEOTIDE SEQUENCE</scope>
</reference>
<dbReference type="InterPro" id="IPR050171">
    <property type="entry name" value="MFS_Transporters"/>
</dbReference>
<evidence type="ECO:0000256" key="6">
    <source>
        <dbReference type="ARBA" id="ARBA00023136"/>
    </source>
</evidence>
<dbReference type="AlphaFoldDB" id="A0A0F8YWP0"/>
<feature type="transmembrane region" description="Helical" evidence="7">
    <location>
        <begin position="209"/>
        <end position="228"/>
    </location>
</feature>
<keyword evidence="2" id="KW-0813">Transport</keyword>
<dbReference type="EMBL" id="LAZR01051122">
    <property type="protein sequence ID" value="KKK85847.1"/>
    <property type="molecule type" value="Genomic_DNA"/>
</dbReference>
<keyword evidence="5 7" id="KW-1133">Transmembrane helix</keyword>
<feature type="transmembrane region" description="Helical" evidence="7">
    <location>
        <begin position="144"/>
        <end position="166"/>
    </location>
</feature>
<evidence type="ECO:0000256" key="3">
    <source>
        <dbReference type="ARBA" id="ARBA00022475"/>
    </source>
</evidence>
<dbReference type="SUPFAM" id="SSF103473">
    <property type="entry name" value="MFS general substrate transporter"/>
    <property type="match status" value="1"/>
</dbReference>